<dbReference type="InterPro" id="IPR036640">
    <property type="entry name" value="ABC1_TM_sf"/>
</dbReference>
<dbReference type="Proteomes" id="UP001596620">
    <property type="component" value="Unassembled WGS sequence"/>
</dbReference>
<keyword evidence="11" id="KW-1185">Reference proteome</keyword>
<feature type="transmembrane region" description="Helical" evidence="7">
    <location>
        <begin position="245"/>
        <end position="266"/>
    </location>
</feature>
<feature type="transmembrane region" description="Helical" evidence="7">
    <location>
        <begin position="137"/>
        <end position="154"/>
    </location>
</feature>
<evidence type="ECO:0000259" key="9">
    <source>
        <dbReference type="PROSITE" id="PS50929"/>
    </source>
</evidence>
<feature type="domain" description="ABC transmembrane type-1" evidence="9">
    <location>
        <begin position="19"/>
        <end position="301"/>
    </location>
</feature>
<dbReference type="Pfam" id="PF00005">
    <property type="entry name" value="ABC_tran"/>
    <property type="match status" value="1"/>
</dbReference>
<feature type="transmembrane region" description="Helical" evidence="7">
    <location>
        <begin position="21"/>
        <end position="43"/>
    </location>
</feature>
<evidence type="ECO:0000259" key="8">
    <source>
        <dbReference type="PROSITE" id="PS50893"/>
    </source>
</evidence>
<dbReference type="PROSITE" id="PS50893">
    <property type="entry name" value="ABC_TRANSPORTER_2"/>
    <property type="match status" value="1"/>
</dbReference>
<dbReference type="Pfam" id="PF00664">
    <property type="entry name" value="ABC_membrane"/>
    <property type="match status" value="1"/>
</dbReference>
<gene>
    <name evidence="10" type="ORF">ACFQU8_00230</name>
</gene>
<evidence type="ECO:0000256" key="6">
    <source>
        <dbReference type="ARBA" id="ARBA00023136"/>
    </source>
</evidence>
<dbReference type="Gene3D" id="1.20.1560.10">
    <property type="entry name" value="ABC transporter type 1, transmembrane domain"/>
    <property type="match status" value="1"/>
</dbReference>
<dbReference type="InterPro" id="IPR003439">
    <property type="entry name" value="ABC_transporter-like_ATP-bd"/>
</dbReference>
<dbReference type="InterPro" id="IPR011527">
    <property type="entry name" value="ABC1_TM_dom"/>
</dbReference>
<organism evidence="10 11">
    <name type="scientific">Lentibacillus kimchii</name>
    <dbReference type="NCBI Taxonomy" id="1542911"/>
    <lineage>
        <taxon>Bacteria</taxon>
        <taxon>Bacillati</taxon>
        <taxon>Bacillota</taxon>
        <taxon>Bacilli</taxon>
        <taxon>Bacillales</taxon>
        <taxon>Bacillaceae</taxon>
        <taxon>Lentibacillus</taxon>
    </lineage>
</organism>
<dbReference type="EMBL" id="JBHTGR010000001">
    <property type="protein sequence ID" value="MFC7745665.1"/>
    <property type="molecule type" value="Genomic_DNA"/>
</dbReference>
<keyword evidence="2 7" id="KW-0812">Transmembrane</keyword>
<dbReference type="SUPFAM" id="SSF90123">
    <property type="entry name" value="ABC transporter transmembrane region"/>
    <property type="match status" value="1"/>
</dbReference>
<dbReference type="PROSITE" id="PS50929">
    <property type="entry name" value="ABC_TM1F"/>
    <property type="match status" value="1"/>
</dbReference>
<name>A0ABW2UQZ2_9BACI</name>
<keyword evidence="5 7" id="KW-1133">Transmembrane helix</keyword>
<dbReference type="GO" id="GO:0005524">
    <property type="term" value="F:ATP binding"/>
    <property type="evidence" value="ECO:0007669"/>
    <property type="project" value="UniProtKB-KW"/>
</dbReference>
<accession>A0ABW2UQZ2</accession>
<keyword evidence="6 7" id="KW-0472">Membrane</keyword>
<feature type="transmembrane region" description="Helical" evidence="7">
    <location>
        <begin position="160"/>
        <end position="176"/>
    </location>
</feature>
<feature type="domain" description="ABC transporter" evidence="8">
    <location>
        <begin position="334"/>
        <end position="569"/>
    </location>
</feature>
<proteinExistence type="predicted"/>
<dbReference type="RefSeq" id="WP_382357145.1">
    <property type="nucleotide sequence ID" value="NZ_JBHTGR010000001.1"/>
</dbReference>
<protein>
    <submittedName>
        <fullName evidence="10">ABC transporter ATP-binding protein</fullName>
    </submittedName>
</protein>
<comment type="caution">
    <text evidence="10">The sequence shown here is derived from an EMBL/GenBank/DDBJ whole genome shotgun (WGS) entry which is preliminary data.</text>
</comment>
<dbReference type="SMART" id="SM00382">
    <property type="entry name" value="AAA"/>
    <property type="match status" value="1"/>
</dbReference>
<evidence type="ECO:0000256" key="3">
    <source>
        <dbReference type="ARBA" id="ARBA00022741"/>
    </source>
</evidence>
<evidence type="ECO:0000256" key="7">
    <source>
        <dbReference type="SAM" id="Phobius"/>
    </source>
</evidence>
<dbReference type="InterPro" id="IPR017871">
    <property type="entry name" value="ABC_transporter-like_CS"/>
</dbReference>
<evidence type="ECO:0000256" key="1">
    <source>
        <dbReference type="ARBA" id="ARBA00004651"/>
    </source>
</evidence>
<dbReference type="SUPFAM" id="SSF52540">
    <property type="entry name" value="P-loop containing nucleoside triphosphate hydrolases"/>
    <property type="match status" value="1"/>
</dbReference>
<keyword evidence="4 10" id="KW-0067">ATP-binding</keyword>
<sequence length="582" mass="65724">MDIFKRLKPFFWPYKKYLFTSLAFLLVVVAITVVYPIVLQLTIDEVVLMERYSLIPYIAGGFFLIMIVKSISAFIHQYTGDLFGVTAVYKIREALYDKLQVLSFKYYDNARTGDLMARQTTDVNGVRNFISSGISDLVEITMLILFSLGVMFYYSIPLALITMASIPFLAVVVFQFDRRVHPAFRGVRRSFGRLNTRVQENVSGMDTVKSLSKEDFEISRFSDSNEDYRQHYLFTSRIWSRYFPVMELIGNICVVLLLAFGGALVANGDLSLGALVAFFSLVWYIMDPLVDLGFVINTYSQAKASGERILEILDAKEDVIDQEDAVDIPITGHVTFRDVTLTYTQNDERALKQINFDAPPGTIIGLMGATGSGKTSITQLIPRFYEPEQGEVLIDGRPVIDYQLRALRQQIGFVLQESFLFSTTIRENIRYGDPSISEEQIIDAAKRAQAHDFISQMPNGYDTMLGERGMGLSGGQKQRIAIARAICINPAILVLDDATSAVDMDTEFKIQKALKEVMKGRTTFIIAHRIASVKHADAILVLENGEIVERGTHKTLVHNQGPYERIYNIQYQDREQVLETST</sequence>
<feature type="transmembrane region" description="Helical" evidence="7">
    <location>
        <begin position="55"/>
        <end position="75"/>
    </location>
</feature>
<dbReference type="CDD" id="cd18542">
    <property type="entry name" value="ABC_6TM_YknU_like"/>
    <property type="match status" value="1"/>
</dbReference>
<evidence type="ECO:0000313" key="10">
    <source>
        <dbReference type="EMBL" id="MFC7745665.1"/>
    </source>
</evidence>
<evidence type="ECO:0000313" key="11">
    <source>
        <dbReference type="Proteomes" id="UP001596620"/>
    </source>
</evidence>
<evidence type="ECO:0000256" key="5">
    <source>
        <dbReference type="ARBA" id="ARBA00022989"/>
    </source>
</evidence>
<keyword evidence="3" id="KW-0547">Nucleotide-binding</keyword>
<comment type="subcellular location">
    <subcellularLocation>
        <location evidence="1">Cell membrane</location>
        <topology evidence="1">Multi-pass membrane protein</topology>
    </subcellularLocation>
</comment>
<dbReference type="InterPro" id="IPR039421">
    <property type="entry name" value="Type_1_exporter"/>
</dbReference>
<evidence type="ECO:0000256" key="4">
    <source>
        <dbReference type="ARBA" id="ARBA00022840"/>
    </source>
</evidence>
<dbReference type="PANTHER" id="PTHR43394">
    <property type="entry name" value="ATP-DEPENDENT PERMEASE MDL1, MITOCHONDRIAL"/>
    <property type="match status" value="1"/>
</dbReference>
<dbReference type="PANTHER" id="PTHR43394:SF1">
    <property type="entry name" value="ATP-BINDING CASSETTE SUB-FAMILY B MEMBER 10, MITOCHONDRIAL"/>
    <property type="match status" value="1"/>
</dbReference>
<dbReference type="Gene3D" id="3.40.50.300">
    <property type="entry name" value="P-loop containing nucleotide triphosphate hydrolases"/>
    <property type="match status" value="1"/>
</dbReference>
<dbReference type="InterPro" id="IPR027417">
    <property type="entry name" value="P-loop_NTPase"/>
</dbReference>
<dbReference type="PROSITE" id="PS00211">
    <property type="entry name" value="ABC_TRANSPORTER_1"/>
    <property type="match status" value="1"/>
</dbReference>
<evidence type="ECO:0000256" key="2">
    <source>
        <dbReference type="ARBA" id="ARBA00022692"/>
    </source>
</evidence>
<dbReference type="InterPro" id="IPR003593">
    <property type="entry name" value="AAA+_ATPase"/>
</dbReference>
<reference evidence="11" key="1">
    <citation type="journal article" date="2019" name="Int. J. Syst. Evol. Microbiol.">
        <title>The Global Catalogue of Microorganisms (GCM) 10K type strain sequencing project: providing services to taxonomists for standard genome sequencing and annotation.</title>
        <authorList>
            <consortium name="The Broad Institute Genomics Platform"/>
            <consortium name="The Broad Institute Genome Sequencing Center for Infectious Disease"/>
            <person name="Wu L."/>
            <person name="Ma J."/>
        </authorList>
    </citation>
    <scope>NUCLEOTIDE SEQUENCE [LARGE SCALE GENOMIC DNA]</scope>
    <source>
        <strain evidence="11">JCM 30234</strain>
    </source>
</reference>
<feature type="transmembrane region" description="Helical" evidence="7">
    <location>
        <begin position="272"/>
        <end position="296"/>
    </location>
</feature>